<evidence type="ECO:0000256" key="7">
    <source>
        <dbReference type="PIRNR" id="PIRNR010607"/>
    </source>
</evidence>
<dbReference type="Pfam" id="PF05848">
    <property type="entry name" value="CtsR"/>
    <property type="match status" value="1"/>
</dbReference>
<dbReference type="InterPro" id="IPR041908">
    <property type="entry name" value="CtsR_C_sf"/>
</dbReference>
<dbReference type="PIRSF" id="PIRSF010607">
    <property type="entry name" value="Txn_repr_CtsR"/>
    <property type="match status" value="1"/>
</dbReference>
<gene>
    <name evidence="10" type="ORF">QYB97_22325</name>
</gene>
<evidence type="ECO:0000259" key="9">
    <source>
        <dbReference type="Pfam" id="PF17727"/>
    </source>
</evidence>
<organism evidence="10 11">
    <name type="scientific">Fictibacillus fluitans</name>
    <dbReference type="NCBI Taxonomy" id="3058422"/>
    <lineage>
        <taxon>Bacteria</taxon>
        <taxon>Bacillati</taxon>
        <taxon>Bacillota</taxon>
        <taxon>Bacilli</taxon>
        <taxon>Bacillales</taxon>
        <taxon>Fictibacillaceae</taxon>
        <taxon>Fictibacillus</taxon>
    </lineage>
</organism>
<dbReference type="InterPro" id="IPR008463">
    <property type="entry name" value="CtsR"/>
</dbReference>
<keyword evidence="11" id="KW-1185">Reference proteome</keyword>
<feature type="domain" description="CtsR N-terminal HTH" evidence="8">
    <location>
        <begin position="3"/>
        <end position="74"/>
    </location>
</feature>
<dbReference type="InterPro" id="IPR040465">
    <property type="entry name" value="CtsR_N"/>
</dbReference>
<keyword evidence="5 7" id="KW-0238">DNA-binding</keyword>
<dbReference type="Gene3D" id="1.10.1200.150">
    <property type="entry name" value="Transcriptional regulator CtsR, C-terminal domain"/>
    <property type="match status" value="1"/>
</dbReference>
<evidence type="ECO:0000256" key="2">
    <source>
        <dbReference type="ARBA" id="ARBA00014129"/>
    </source>
</evidence>
<dbReference type="Proteomes" id="UP001172721">
    <property type="component" value="Unassembled WGS sequence"/>
</dbReference>
<evidence type="ECO:0000256" key="6">
    <source>
        <dbReference type="ARBA" id="ARBA00023163"/>
    </source>
</evidence>
<dbReference type="InterPro" id="IPR041473">
    <property type="entry name" value="CtsR_C"/>
</dbReference>
<dbReference type="EMBL" id="JAUHTR010000019">
    <property type="protein sequence ID" value="MDN4527232.1"/>
    <property type="molecule type" value="Genomic_DNA"/>
</dbReference>
<feature type="domain" description="CtsR C-terminal dimerization" evidence="9">
    <location>
        <begin position="80"/>
        <end position="148"/>
    </location>
</feature>
<evidence type="ECO:0000256" key="5">
    <source>
        <dbReference type="ARBA" id="ARBA00023125"/>
    </source>
</evidence>
<reference evidence="10" key="1">
    <citation type="submission" date="2023-07" db="EMBL/GenBank/DDBJ databases">
        <title>Fictibacillus sp. isolated from freshwater pond.</title>
        <authorList>
            <person name="Kirdat K."/>
            <person name="Bhat A."/>
            <person name="Mourya A."/>
            <person name="Yadav A."/>
        </authorList>
    </citation>
    <scope>NUCLEOTIDE SEQUENCE</scope>
    <source>
        <strain evidence="10">NE201</strain>
    </source>
</reference>
<evidence type="ECO:0000256" key="1">
    <source>
        <dbReference type="ARBA" id="ARBA00010189"/>
    </source>
</evidence>
<evidence type="ECO:0000259" key="8">
    <source>
        <dbReference type="Pfam" id="PF05848"/>
    </source>
</evidence>
<protein>
    <recommendedName>
        <fullName evidence="2 7">Transcriptional regulator CtsR</fullName>
    </recommendedName>
</protein>
<comment type="similarity">
    <text evidence="1 7">Belongs to the CtsR family.</text>
</comment>
<keyword evidence="3 7" id="KW-0678">Repressor</keyword>
<evidence type="ECO:0000256" key="3">
    <source>
        <dbReference type="ARBA" id="ARBA00022491"/>
    </source>
</evidence>
<evidence type="ECO:0000313" key="11">
    <source>
        <dbReference type="Proteomes" id="UP001172721"/>
    </source>
</evidence>
<name>A0ABT8I2I5_9BACL</name>
<evidence type="ECO:0000313" key="10">
    <source>
        <dbReference type="EMBL" id="MDN4527232.1"/>
    </source>
</evidence>
<dbReference type="Pfam" id="PF17727">
    <property type="entry name" value="CtsR_C"/>
    <property type="match status" value="1"/>
</dbReference>
<keyword evidence="4 7" id="KW-0805">Transcription regulation</keyword>
<comment type="caution">
    <text evidence="10">The sequence shown here is derived from an EMBL/GenBank/DDBJ whole genome shotgun (WGS) entry which is preliminary data.</text>
</comment>
<proteinExistence type="inferred from homology"/>
<dbReference type="Gene3D" id="3.30.56.130">
    <property type="entry name" value="Transcriptional regulator CtsR, winged HTH domain"/>
    <property type="match status" value="1"/>
</dbReference>
<keyword evidence="6 7" id="KW-0804">Transcription</keyword>
<evidence type="ECO:0000256" key="4">
    <source>
        <dbReference type="ARBA" id="ARBA00023015"/>
    </source>
</evidence>
<dbReference type="InterPro" id="IPR041902">
    <property type="entry name" value="CtsR_N_sf"/>
</dbReference>
<dbReference type="RefSeq" id="WP_301168224.1">
    <property type="nucleotide sequence ID" value="NZ_JAUHTR010000019.1"/>
</dbReference>
<accession>A0ABT8I2I5</accession>
<sequence>MKNISDIIEAYLKQVIAGSNDKFIEIKRTDIAEKFQCVPSQINYVINTRFTVEKGFVVESKRGGGGYIRIIKVKTENYVHLIDQLLLLINDRISQGSAENVVLRLLDEQIISEREARIMLSVIDRTVLQVLDLPERDQLRAELLKGMIRTLKFRTR</sequence>